<protein>
    <recommendedName>
        <fullName evidence="2">CxC2-like cysteine cluster KDZ transposase-associated domain-containing protein</fullName>
    </recommendedName>
</protein>
<dbReference type="InterPro" id="IPR041457">
    <property type="entry name" value="CxC2_KDZ-assoc"/>
</dbReference>
<dbReference type="OrthoDB" id="2804062at2759"/>
<accession>A0A6A4GW81</accession>
<feature type="compositionally biased region" description="Acidic residues" evidence="1">
    <location>
        <begin position="1075"/>
        <end position="1100"/>
    </location>
</feature>
<evidence type="ECO:0000256" key="1">
    <source>
        <dbReference type="SAM" id="MobiDB-lite"/>
    </source>
</evidence>
<reference evidence="3" key="1">
    <citation type="journal article" date="2019" name="Environ. Microbiol.">
        <title>Fungal ecological strategies reflected in gene transcription - a case study of two litter decomposers.</title>
        <authorList>
            <person name="Barbi F."/>
            <person name="Kohler A."/>
            <person name="Barry K."/>
            <person name="Baskaran P."/>
            <person name="Daum C."/>
            <person name="Fauchery L."/>
            <person name="Ihrmark K."/>
            <person name="Kuo A."/>
            <person name="LaButti K."/>
            <person name="Lipzen A."/>
            <person name="Morin E."/>
            <person name="Grigoriev I.V."/>
            <person name="Henrissat B."/>
            <person name="Lindahl B."/>
            <person name="Martin F."/>
        </authorList>
    </citation>
    <scope>NUCLEOTIDE SEQUENCE</scope>
    <source>
        <strain evidence="3">JB14</strain>
    </source>
</reference>
<evidence type="ECO:0000259" key="2">
    <source>
        <dbReference type="Pfam" id="PF18803"/>
    </source>
</evidence>
<dbReference type="InterPro" id="IPR040521">
    <property type="entry name" value="KDZ"/>
</dbReference>
<dbReference type="Pfam" id="PF18758">
    <property type="entry name" value="KDZ"/>
    <property type="match status" value="1"/>
</dbReference>
<dbReference type="EMBL" id="ML769702">
    <property type="protein sequence ID" value="KAE9389325.1"/>
    <property type="molecule type" value="Genomic_DNA"/>
</dbReference>
<feature type="compositionally biased region" description="Acidic residues" evidence="1">
    <location>
        <begin position="1058"/>
        <end position="1067"/>
    </location>
</feature>
<dbReference type="Proteomes" id="UP000799118">
    <property type="component" value="Unassembled WGS sequence"/>
</dbReference>
<feature type="compositionally biased region" description="Basic and acidic residues" evidence="1">
    <location>
        <begin position="1043"/>
        <end position="1052"/>
    </location>
</feature>
<sequence>MNPPPSKRRRKKLTQIRDQVESDEDADDGGYMNTRESNLDSRGRIFSVNVSPQKKSTKQPWAARRIWNPPVDLELGLDMDSLFYERVVDAEVYDVPQPQDEVVAQPTKKKQRRTLRTLRPHQYWRKECQQIFLDEILRHDGRGAASAQPACWDCLKARRDEKGKAEFSLPLHRIQRWDEALFRNCSLKDLGLVIQLDHQTKCTSPQKCNAKLRILNATGIHDVNLYFCGCSGANPHYIQLLRRGLYPATVGNGKIRTVATFRYLEQLHILMLTTKGSVYDFYRAISKATDNTNLKSTPWRYTGLMRMCLQWRHLKLLKRMGRGNEASGVAGTKEGDLVVPCMSCPHPGINLPEGWMDNTERRDEYSLKVTQDANFRLKEQLVSSHSRDPGLVDGLGYFVGRVKYEAYVLSRASEADISTCAGFQAIAKATTKFSKGLRYTGVGSVLCARSEMFLANAVGNLQKGERYGNMDYIFGSALYHFMGLLLCIVGYDIACQWFTHIYERSEKLWPGKIKLDDAMELVPVIGKFHEPVHETENHEQFSCNLVKRVGFTDFEACERIWGVHNPLGNATKTMAPGQTLWTRLRATMKDRNCQREAHEGLTKSIPQDLIHEWERICKTWEDAPYPKELADDGSKLLNPFAVKREFLTQAQVEMELAMEDDIMAQKGVPLRNRTRPGKFILMGLDVEESQYKLRVELEQYKKSTKTAQQTNEILERRNILKRALRAFEKLRSVYMPGLVQYLTDIDEDLSYDEDGHPESEKLWLPSAIPAHFREAVCCDGVDRRARAYDALDSVRHTLRVKTKMILFKNKNIRGQRSSGKSREVIDRIHERVKGFVEKYRRSREGLLLLLGPGDWEEELRVMENADSRKKRGPGRRGTNEEEPGMEGIVVEDESGFEQQDNNKEFPLLAEARNRRDGTGETRKEQSWIWLTRRINLKDGADENDNEVLRAEWCRSRARLHRAEEELRYLQAEMKRSLRFLSWRSKWWEQRREHPNPRKVPHLEEGVRAYAIKQSEIQLGLHTKFLKMWNTSLRDEEVEGGEEAMDRAAREELGLAGRDDDDEEDDESGVTGNDSGDAEIPDRIEEEGEEEAEEDECFGFA</sequence>
<feature type="compositionally biased region" description="Basic residues" evidence="1">
    <location>
        <begin position="1"/>
        <end position="14"/>
    </location>
</feature>
<dbReference type="AlphaFoldDB" id="A0A6A4GW81"/>
<evidence type="ECO:0000313" key="4">
    <source>
        <dbReference type="Proteomes" id="UP000799118"/>
    </source>
</evidence>
<evidence type="ECO:0000313" key="3">
    <source>
        <dbReference type="EMBL" id="KAE9389325.1"/>
    </source>
</evidence>
<feature type="region of interest" description="Disordered" evidence="1">
    <location>
        <begin position="865"/>
        <end position="884"/>
    </location>
</feature>
<feature type="region of interest" description="Disordered" evidence="1">
    <location>
        <begin position="1036"/>
        <end position="1100"/>
    </location>
</feature>
<keyword evidence="4" id="KW-1185">Reference proteome</keyword>
<feature type="domain" description="CxC2-like cysteine cluster KDZ transposase-associated" evidence="2">
    <location>
        <begin position="187"/>
        <end position="293"/>
    </location>
</feature>
<dbReference type="Pfam" id="PF18803">
    <property type="entry name" value="CxC2"/>
    <property type="match status" value="1"/>
</dbReference>
<feature type="region of interest" description="Disordered" evidence="1">
    <location>
        <begin position="1"/>
        <end position="38"/>
    </location>
</feature>
<gene>
    <name evidence="3" type="ORF">BT96DRAFT_946953</name>
</gene>
<proteinExistence type="predicted"/>
<name>A0A6A4GW81_9AGAR</name>
<organism evidence="3 4">
    <name type="scientific">Gymnopus androsaceus JB14</name>
    <dbReference type="NCBI Taxonomy" id="1447944"/>
    <lineage>
        <taxon>Eukaryota</taxon>
        <taxon>Fungi</taxon>
        <taxon>Dikarya</taxon>
        <taxon>Basidiomycota</taxon>
        <taxon>Agaricomycotina</taxon>
        <taxon>Agaricomycetes</taxon>
        <taxon>Agaricomycetidae</taxon>
        <taxon>Agaricales</taxon>
        <taxon>Marasmiineae</taxon>
        <taxon>Omphalotaceae</taxon>
        <taxon>Gymnopus</taxon>
    </lineage>
</organism>